<dbReference type="InterPro" id="IPR011990">
    <property type="entry name" value="TPR-like_helical_dom_sf"/>
</dbReference>
<feature type="transmembrane region" description="Helical" evidence="2">
    <location>
        <begin position="172"/>
        <end position="192"/>
    </location>
</feature>
<feature type="region of interest" description="Disordered" evidence="1">
    <location>
        <begin position="130"/>
        <end position="163"/>
    </location>
</feature>
<sequence length="602" mass="65261">MRDLVVGAIMRNATKIDVFSSLGPTAEEICRQVERILASEEFHAPKRGRNFLEFVVSETLAGRSGFLKAFTIANMVFGREASFDPQNDPVVRIEAGRIRKALERYYLVAGQADDVIITVPKGGYVPHFEYTRDAPMPARPEKDPENPRIGEFADQDHSPHEARRPPPIARGLGTGLLAILLLLALASAFLVAGSAPIRPLPTHKHTSPPTVAVEVFAESNSVDSNSDIARGLRDDVIGQLAQLEDIVVVADPPPGDHAAAADYALQGNVQTDGSRLRSVARLVRRADGAVIWANNFDADLRAQNKLWIQTNVARQIASAIAQPDGAIFQAETAMIAQAAQKADQDARACIPAYYSYLQAMTSQSHGAVRECLQQAIRRTPDNATSWALLSLVYLDEIRFRYRLGTPSSAKPLELATASAQRAESLAPDNPRVLRAVMLVNFFRGDIDKALAAGTAAYGADPNDVEVAGEYGLRLAMSGKWQSGCELISIALDKNAGPSGYYEAGMAMCAFMRGDIEAAEQWSRISDLDGNPMRRLALLSILGAAGKMEEAKLEQDWLQSHAPALMTNIRQEVSLRLQRPADQERFFAGLRAAGVAVDLPSGG</sequence>
<feature type="compositionally biased region" description="Basic and acidic residues" evidence="1">
    <location>
        <begin position="139"/>
        <end position="148"/>
    </location>
</feature>
<proteinExistence type="predicted"/>
<keyword evidence="2" id="KW-0812">Transmembrane</keyword>
<comment type="caution">
    <text evidence="3">The sequence shown here is derived from an EMBL/GenBank/DDBJ whole genome shotgun (WGS) entry which is preliminary data.</text>
</comment>
<dbReference type="SUPFAM" id="SSF48452">
    <property type="entry name" value="TPR-like"/>
    <property type="match status" value="1"/>
</dbReference>
<dbReference type="Gene3D" id="1.25.40.10">
    <property type="entry name" value="Tetratricopeptide repeat domain"/>
    <property type="match status" value="1"/>
</dbReference>
<gene>
    <name evidence="3" type="ORF">EEQ99_10205</name>
</gene>
<evidence type="ECO:0000256" key="1">
    <source>
        <dbReference type="SAM" id="MobiDB-lite"/>
    </source>
</evidence>
<dbReference type="Proteomes" id="UP000273611">
    <property type="component" value="Unassembled WGS sequence"/>
</dbReference>
<dbReference type="AlphaFoldDB" id="A0A3S0SD67"/>
<keyword evidence="2" id="KW-0472">Membrane</keyword>
<keyword evidence="2" id="KW-1133">Transmembrane helix</keyword>
<evidence type="ECO:0008006" key="5">
    <source>
        <dbReference type="Google" id="ProtNLM"/>
    </source>
</evidence>
<name>A0A3S0SD67_9HYPH</name>
<evidence type="ECO:0000313" key="3">
    <source>
        <dbReference type="EMBL" id="RUM03535.1"/>
    </source>
</evidence>
<feature type="compositionally biased region" description="Basic and acidic residues" evidence="1">
    <location>
        <begin position="154"/>
        <end position="163"/>
    </location>
</feature>
<reference evidence="3 4" key="1">
    <citation type="journal article" date="2015" name="Int. J. Syst. Evol. Microbiol.">
        <title>Rhizobium anhuiense sp. nov., isolated from effective nodules of Vicia faba and Pisum sativum.</title>
        <authorList>
            <person name="Zhang Y.J."/>
            <person name="Zheng W.T."/>
            <person name="Everall I."/>
            <person name="Young J.P."/>
            <person name="Zhang X.X."/>
            <person name="Tian C.F."/>
            <person name="Sui X.H."/>
            <person name="Wang E.T."/>
            <person name="Chen W.X."/>
        </authorList>
    </citation>
    <scope>NUCLEOTIDE SEQUENCE [LARGE SCALE GENOMIC DNA]</scope>
    <source>
        <strain evidence="3 4">CCBAU 23252</strain>
    </source>
</reference>
<evidence type="ECO:0000256" key="2">
    <source>
        <dbReference type="SAM" id="Phobius"/>
    </source>
</evidence>
<protein>
    <recommendedName>
        <fullName evidence="5">Adenylate cyclase</fullName>
    </recommendedName>
</protein>
<evidence type="ECO:0000313" key="4">
    <source>
        <dbReference type="Proteomes" id="UP000273611"/>
    </source>
</evidence>
<accession>A0A3S0SD67</accession>
<organism evidence="3 4">
    <name type="scientific">Rhizobium anhuiense</name>
    <dbReference type="NCBI Taxonomy" id="1184720"/>
    <lineage>
        <taxon>Bacteria</taxon>
        <taxon>Pseudomonadati</taxon>
        <taxon>Pseudomonadota</taxon>
        <taxon>Alphaproteobacteria</taxon>
        <taxon>Hyphomicrobiales</taxon>
        <taxon>Rhizobiaceae</taxon>
        <taxon>Rhizobium/Agrobacterium group</taxon>
        <taxon>Rhizobium</taxon>
    </lineage>
</organism>
<dbReference type="EMBL" id="RIBW01000002">
    <property type="protein sequence ID" value="RUM03535.1"/>
    <property type="molecule type" value="Genomic_DNA"/>
</dbReference>